<reference evidence="3" key="3">
    <citation type="submission" date="2025-09" db="UniProtKB">
        <authorList>
            <consortium name="Ensembl"/>
        </authorList>
    </citation>
    <scope>IDENTIFICATION</scope>
</reference>
<sequence length="135" mass="15655">LPFHQGRALLRNALYKLGVSYFSPFNPKPPPSRSKNPPSGLERPRREAELWRRPETPPTLRLGGRGFSFQRGRWAARRERRAADVEALQRRNRRLKAENRRLRLEVDVLVDMMTDMKLEAETASSAAGTRPRPRK</sequence>
<reference evidence="3" key="2">
    <citation type="submission" date="2025-08" db="UniProtKB">
        <authorList>
            <consortium name="Ensembl"/>
        </authorList>
    </citation>
    <scope>IDENTIFICATION</scope>
</reference>
<dbReference type="Proteomes" id="UP000472263">
    <property type="component" value="Chromosome 10"/>
</dbReference>
<accession>A0A667ZGT9</accession>
<evidence type="ECO:0000256" key="2">
    <source>
        <dbReference type="SAM" id="MobiDB-lite"/>
    </source>
</evidence>
<dbReference type="InParanoid" id="A0A667ZGT9"/>
<feature type="compositionally biased region" description="Basic and acidic residues" evidence="2">
    <location>
        <begin position="42"/>
        <end position="55"/>
    </location>
</feature>
<proteinExistence type="predicted"/>
<feature type="coiled-coil region" evidence="1">
    <location>
        <begin position="78"/>
        <end position="112"/>
    </location>
</feature>
<feature type="region of interest" description="Disordered" evidence="2">
    <location>
        <begin position="25"/>
        <end position="66"/>
    </location>
</feature>
<dbReference type="InterPro" id="IPR028118">
    <property type="entry name" value="Chibby_fam"/>
</dbReference>
<reference evidence="3" key="1">
    <citation type="submission" date="2019-06" db="EMBL/GenBank/DDBJ databases">
        <authorList>
            <consortium name="Wellcome Sanger Institute Data Sharing"/>
        </authorList>
    </citation>
    <scope>NUCLEOTIDE SEQUENCE [LARGE SCALE GENOMIC DNA]</scope>
</reference>
<evidence type="ECO:0000313" key="3">
    <source>
        <dbReference type="Ensembl" id="ENSMMDP00005035019.1"/>
    </source>
</evidence>
<keyword evidence="1" id="KW-0175">Coiled coil</keyword>
<evidence type="ECO:0000313" key="4">
    <source>
        <dbReference type="Proteomes" id="UP000472263"/>
    </source>
</evidence>
<dbReference type="AlphaFoldDB" id="A0A667ZGT9"/>
<protein>
    <submittedName>
        <fullName evidence="3">Uncharacterized protein</fullName>
    </submittedName>
</protein>
<evidence type="ECO:0000256" key="1">
    <source>
        <dbReference type="SAM" id="Coils"/>
    </source>
</evidence>
<name>A0A667ZGT9_9TELE</name>
<dbReference type="Ensembl" id="ENSMMDT00005035792.1">
    <property type="protein sequence ID" value="ENSMMDP00005035019.1"/>
    <property type="gene ID" value="ENSMMDG00005016459.1"/>
</dbReference>
<dbReference type="Pfam" id="PF14645">
    <property type="entry name" value="Chibby"/>
    <property type="match status" value="1"/>
</dbReference>
<organism evidence="3 4">
    <name type="scientific">Myripristis murdjan</name>
    <name type="common">pinecone soldierfish</name>
    <dbReference type="NCBI Taxonomy" id="586833"/>
    <lineage>
        <taxon>Eukaryota</taxon>
        <taxon>Metazoa</taxon>
        <taxon>Chordata</taxon>
        <taxon>Craniata</taxon>
        <taxon>Vertebrata</taxon>
        <taxon>Euteleostomi</taxon>
        <taxon>Actinopterygii</taxon>
        <taxon>Neopterygii</taxon>
        <taxon>Teleostei</taxon>
        <taxon>Neoteleostei</taxon>
        <taxon>Acanthomorphata</taxon>
        <taxon>Holocentriformes</taxon>
        <taxon>Holocentridae</taxon>
        <taxon>Myripristis</taxon>
    </lineage>
</organism>
<keyword evidence="4" id="KW-1185">Reference proteome</keyword>